<dbReference type="Gene3D" id="3.40.50.1980">
    <property type="entry name" value="Nitrogenase molybdenum iron protein domain"/>
    <property type="match status" value="1"/>
</dbReference>
<dbReference type="PANTHER" id="PTHR42953:SF1">
    <property type="entry name" value="METAL-BINDING PROTEIN HI_0362-RELATED"/>
    <property type="match status" value="1"/>
</dbReference>
<proteinExistence type="predicted"/>
<keyword evidence="2" id="KW-0813">Transport</keyword>
<dbReference type="InterPro" id="IPR050492">
    <property type="entry name" value="Bact_metal-bind_prot9"/>
</dbReference>
<dbReference type="Pfam" id="PF01297">
    <property type="entry name" value="ZnuA"/>
    <property type="match status" value="1"/>
</dbReference>
<evidence type="ECO:0000256" key="4">
    <source>
        <dbReference type="ARBA" id="ARBA00022729"/>
    </source>
</evidence>
<dbReference type="InterPro" id="IPR006127">
    <property type="entry name" value="ZnuA-like"/>
</dbReference>
<dbReference type="EMBL" id="QNBE01000002">
    <property type="protein sequence ID" value="RKX71786.1"/>
    <property type="molecule type" value="Genomic_DNA"/>
</dbReference>
<comment type="caution">
    <text evidence="5">The sequence shown here is derived from an EMBL/GenBank/DDBJ whole genome shotgun (WGS) entry which is preliminary data.</text>
</comment>
<evidence type="ECO:0008006" key="7">
    <source>
        <dbReference type="Google" id="ProtNLM"/>
    </source>
</evidence>
<accession>A0A660SNV9</accession>
<dbReference type="GO" id="GO:0030001">
    <property type="term" value="P:metal ion transport"/>
    <property type="evidence" value="ECO:0007669"/>
    <property type="project" value="InterPro"/>
</dbReference>
<gene>
    <name evidence="5" type="ORF">DRP53_00430</name>
</gene>
<dbReference type="GO" id="GO:0030313">
    <property type="term" value="C:cell envelope"/>
    <property type="evidence" value="ECO:0007669"/>
    <property type="project" value="UniProtKB-SubCell"/>
</dbReference>
<keyword evidence="4" id="KW-0732">Signal</keyword>
<keyword evidence="3" id="KW-0479">Metal-binding</keyword>
<evidence type="ECO:0000313" key="5">
    <source>
        <dbReference type="EMBL" id="RKX71786.1"/>
    </source>
</evidence>
<dbReference type="SUPFAM" id="SSF53807">
    <property type="entry name" value="Helical backbone' metal receptor"/>
    <property type="match status" value="1"/>
</dbReference>
<evidence type="ECO:0000256" key="2">
    <source>
        <dbReference type="ARBA" id="ARBA00022448"/>
    </source>
</evidence>
<sequence length="258" mass="28593">MVRILLLSLLIISCVQKEEGYPVGATTSMIGSIVKSIGKDRVEAITIVPAGMCPGHFDLKPKEIDRLSHAKIILNHGFEGWLKKLALALPEVRIETVGVKGSWMVPEIHLRAAEVITRILSLSFPEDSALFQSNLRSYRARIDSIVKQFDRSKFKGVKVICARYQAPFLSWVGFDVVATYGRPEDLSPKELARLIDLARGSGARLVVDNLQSGPDAGRPIAEAASINHLVLTNFPIDQSYPQTLIENMKRLDECLSHH</sequence>
<evidence type="ECO:0000313" key="6">
    <source>
        <dbReference type="Proteomes" id="UP000268469"/>
    </source>
</evidence>
<evidence type="ECO:0000256" key="3">
    <source>
        <dbReference type="ARBA" id="ARBA00022723"/>
    </source>
</evidence>
<dbReference type="GO" id="GO:0046872">
    <property type="term" value="F:metal ion binding"/>
    <property type="evidence" value="ECO:0007669"/>
    <property type="project" value="UniProtKB-KW"/>
</dbReference>
<reference evidence="5 6" key="1">
    <citation type="submission" date="2018-06" db="EMBL/GenBank/DDBJ databases">
        <title>Extensive metabolic versatility and redundancy in microbially diverse, dynamic hydrothermal sediments.</title>
        <authorList>
            <person name="Dombrowski N."/>
            <person name="Teske A."/>
            <person name="Baker B.J."/>
        </authorList>
    </citation>
    <scope>NUCLEOTIDE SEQUENCE [LARGE SCALE GENOMIC DNA]</scope>
    <source>
        <strain evidence="5">B36_G15</strain>
    </source>
</reference>
<dbReference type="PANTHER" id="PTHR42953">
    <property type="entry name" value="HIGH-AFFINITY ZINC UPTAKE SYSTEM PROTEIN ZNUA-RELATED"/>
    <property type="match status" value="1"/>
</dbReference>
<organism evidence="5 6">
    <name type="scientific">candidate division WOR-3 bacterium</name>
    <dbReference type="NCBI Taxonomy" id="2052148"/>
    <lineage>
        <taxon>Bacteria</taxon>
        <taxon>Bacteria division WOR-3</taxon>
    </lineage>
</organism>
<name>A0A660SNV9_UNCW3</name>
<evidence type="ECO:0000256" key="1">
    <source>
        <dbReference type="ARBA" id="ARBA00004196"/>
    </source>
</evidence>
<protein>
    <recommendedName>
        <fullName evidence="7">Zinc ABC transporter substrate-binding protein</fullName>
    </recommendedName>
</protein>
<dbReference type="Proteomes" id="UP000268469">
    <property type="component" value="Unassembled WGS sequence"/>
</dbReference>
<comment type="subcellular location">
    <subcellularLocation>
        <location evidence="1">Cell envelope</location>
    </subcellularLocation>
</comment>
<dbReference type="AlphaFoldDB" id="A0A660SNV9"/>